<protein>
    <submittedName>
        <fullName evidence="3">TPR repeat-containing protein</fullName>
    </submittedName>
</protein>
<dbReference type="SUPFAM" id="SSF48452">
    <property type="entry name" value="TPR-like"/>
    <property type="match status" value="1"/>
</dbReference>
<reference evidence="4" key="1">
    <citation type="submission" date="2017-02" db="EMBL/GenBank/DDBJ databases">
        <authorList>
            <person name="Varghese N."/>
            <person name="Submissions S."/>
        </authorList>
    </citation>
    <scope>NUCLEOTIDE SEQUENCE [LARGE SCALE GENOMIC DNA]</scope>
    <source>
        <strain evidence="4">DSM 22385</strain>
    </source>
</reference>
<dbReference type="InterPro" id="IPR011990">
    <property type="entry name" value="TPR-like_helical_dom_sf"/>
</dbReference>
<keyword evidence="2" id="KW-1133">Transmembrane helix</keyword>
<feature type="transmembrane region" description="Helical" evidence="2">
    <location>
        <begin position="29"/>
        <end position="47"/>
    </location>
</feature>
<organism evidence="3 4">
    <name type="scientific">Daejeonella lutea</name>
    <dbReference type="NCBI Taxonomy" id="572036"/>
    <lineage>
        <taxon>Bacteria</taxon>
        <taxon>Pseudomonadati</taxon>
        <taxon>Bacteroidota</taxon>
        <taxon>Sphingobacteriia</taxon>
        <taxon>Sphingobacteriales</taxon>
        <taxon>Sphingobacteriaceae</taxon>
        <taxon>Daejeonella</taxon>
    </lineage>
</organism>
<evidence type="ECO:0000256" key="1">
    <source>
        <dbReference type="PROSITE-ProRule" id="PRU00339"/>
    </source>
</evidence>
<feature type="repeat" description="TPR" evidence="1">
    <location>
        <begin position="139"/>
        <end position="172"/>
    </location>
</feature>
<dbReference type="Gene3D" id="1.25.40.10">
    <property type="entry name" value="Tetratricopeptide repeat domain"/>
    <property type="match status" value="1"/>
</dbReference>
<name>A0A1T5CV43_9SPHI</name>
<dbReference type="SMART" id="SM00028">
    <property type="entry name" value="TPR"/>
    <property type="match status" value="2"/>
</dbReference>
<dbReference type="Proteomes" id="UP000189981">
    <property type="component" value="Unassembled WGS sequence"/>
</dbReference>
<dbReference type="AlphaFoldDB" id="A0A1T5CV43"/>
<proteinExistence type="predicted"/>
<keyword evidence="2" id="KW-0472">Membrane</keyword>
<dbReference type="InterPro" id="IPR019734">
    <property type="entry name" value="TPR_rpt"/>
</dbReference>
<dbReference type="PROSITE" id="PS50005">
    <property type="entry name" value="TPR"/>
    <property type="match status" value="1"/>
</dbReference>
<gene>
    <name evidence="3" type="ORF">SAMN05661099_1890</name>
</gene>
<sequence>MSKTQKEDLPEVENPLGNTGKFVQENSKSLAVIGIAIVALILLYVGYQNFYLKPRAEKAANEMFRAEEYVAVDSLSDKAISGDGSYPGFEKIAEEYSNTKSANIANAYLGGLYLKKGEFQKAVDALGKYSSTGSPIVDPLVLGMLGDAYSELKDYDRAVTYYKKAADKSKNAFTSPLFLKKLGLVYEEQKDFSAAADAYNKIKTDFPESFEASTIDSYIARAETQVK</sequence>
<dbReference type="RefSeq" id="WP_079702441.1">
    <property type="nucleotide sequence ID" value="NZ_FUYR01000002.1"/>
</dbReference>
<dbReference type="OrthoDB" id="9808622at2"/>
<evidence type="ECO:0000256" key="2">
    <source>
        <dbReference type="SAM" id="Phobius"/>
    </source>
</evidence>
<keyword evidence="2" id="KW-0812">Transmembrane</keyword>
<keyword evidence="4" id="KW-1185">Reference proteome</keyword>
<accession>A0A1T5CV43</accession>
<evidence type="ECO:0000313" key="3">
    <source>
        <dbReference type="EMBL" id="SKB63070.1"/>
    </source>
</evidence>
<dbReference type="Pfam" id="PF13432">
    <property type="entry name" value="TPR_16"/>
    <property type="match status" value="1"/>
</dbReference>
<dbReference type="STRING" id="572036.SAMN05661099_1890"/>
<keyword evidence="1" id="KW-0802">TPR repeat</keyword>
<dbReference type="EMBL" id="FUYR01000002">
    <property type="protein sequence ID" value="SKB63070.1"/>
    <property type="molecule type" value="Genomic_DNA"/>
</dbReference>
<evidence type="ECO:0000313" key="4">
    <source>
        <dbReference type="Proteomes" id="UP000189981"/>
    </source>
</evidence>